<keyword evidence="9" id="KW-1185">Reference proteome</keyword>
<comment type="caution">
    <text evidence="8">The sequence shown here is derived from an EMBL/GenBank/DDBJ whole genome shotgun (WGS) entry which is preliminary data.</text>
</comment>
<dbReference type="SMART" id="SM01134">
    <property type="entry name" value="DeoRC"/>
    <property type="match status" value="1"/>
</dbReference>
<dbReference type="InterPro" id="IPR037171">
    <property type="entry name" value="NagB/RpiA_transferase-like"/>
</dbReference>
<dbReference type="EMBL" id="JAENBO010000003">
    <property type="protein sequence ID" value="MBJ8326041.1"/>
    <property type="molecule type" value="Genomic_DNA"/>
</dbReference>
<comment type="function">
    <text evidence="6">Repressor of the lactose catabolism operon. Galactose-6-phosphate is the inducer.</text>
</comment>
<keyword evidence="4" id="KW-0238">DNA-binding</keyword>
<evidence type="ECO:0000259" key="7">
    <source>
        <dbReference type="PROSITE" id="PS51000"/>
    </source>
</evidence>
<evidence type="ECO:0000313" key="9">
    <source>
        <dbReference type="Proteomes" id="UP000653045"/>
    </source>
</evidence>
<dbReference type="InterPro" id="IPR001034">
    <property type="entry name" value="DeoR_HTH"/>
</dbReference>
<evidence type="ECO:0000256" key="6">
    <source>
        <dbReference type="ARBA" id="ARBA00024937"/>
    </source>
</evidence>
<dbReference type="SUPFAM" id="SSF46785">
    <property type="entry name" value="Winged helix' DNA-binding domain"/>
    <property type="match status" value="1"/>
</dbReference>
<organism evidence="8 9">
    <name type="scientific">Streptococcus pacificus</name>
    <dbReference type="NCBI Taxonomy" id="2740577"/>
    <lineage>
        <taxon>Bacteria</taxon>
        <taxon>Bacillati</taxon>
        <taxon>Bacillota</taxon>
        <taxon>Bacilli</taxon>
        <taxon>Lactobacillales</taxon>
        <taxon>Streptococcaceae</taxon>
        <taxon>Streptococcus</taxon>
    </lineage>
</organism>
<accession>A0ABS0ZKH0</accession>
<evidence type="ECO:0000256" key="2">
    <source>
        <dbReference type="ARBA" id="ARBA00022491"/>
    </source>
</evidence>
<dbReference type="SMART" id="SM00420">
    <property type="entry name" value="HTH_DEOR"/>
    <property type="match status" value="1"/>
</dbReference>
<dbReference type="InterPro" id="IPR036390">
    <property type="entry name" value="WH_DNA-bd_sf"/>
</dbReference>
<evidence type="ECO:0000256" key="5">
    <source>
        <dbReference type="ARBA" id="ARBA00023163"/>
    </source>
</evidence>
<reference evidence="8 9" key="1">
    <citation type="journal article" date="2021" name="Int. J. Syst. Evol. Microbiol.">
        <title>Streptococcus vicugnae sp. nov., isolated from faeces of alpacas (Vicugna pacos) and cattle (Bos taurus), Streptococcus zalophi sp. nov., and Streptococcus pacificus sp. nov., isolated from respiratory tract of California sea lions (Zalophus californianus).</title>
        <authorList>
            <person name="Volokhov D.V."/>
            <person name="Zagorodnyaya T.A."/>
            <person name="Shen Z."/>
            <person name="Blom J."/>
            <person name="Furtak V.A."/>
            <person name="Eisenberg T."/>
            <person name="Fan P."/>
            <person name="Jeong K.C."/>
            <person name="Gao Y."/>
            <person name="Zhang S."/>
            <person name="Amselle M."/>
        </authorList>
    </citation>
    <scope>NUCLEOTIDE SEQUENCE [LARGE SCALE GENOMIC DNA]</scope>
    <source>
        <strain evidence="8 9">CSL7591</strain>
    </source>
</reference>
<dbReference type="PRINTS" id="PR00037">
    <property type="entry name" value="HTHLACR"/>
</dbReference>
<keyword evidence="2" id="KW-0678">Repressor</keyword>
<gene>
    <name evidence="8" type="ORF">JHK62_05075</name>
</gene>
<dbReference type="PROSITE" id="PS00894">
    <property type="entry name" value="HTH_DEOR_1"/>
    <property type="match status" value="1"/>
</dbReference>
<sequence length="254" mass="29031">MLKRERLQRILEKVNNEGLITVQEIIAELDVSDMTVRRDLHELEKNGKLIRVHGGAQSISQNSFYERSNTEKLTKQIEEKKEIATAAIDLIKDGETIFLGPGTTVECVAKNLHQRNLRIITNSLPVFNILKDSQTVDLILLGGEYRDITGAFVGSFTNNYVKSLKFSKTFISANAIYKDRVATYSESEGELLNIVLNNSIQKILLVDHTKFGRYDFYAFYKTNFFDFLITDSAISQENQKIYNQYTEIIIPETT</sequence>
<protein>
    <recommendedName>
        <fullName evidence="1">Lactose phosphotransferase system repressor</fullName>
    </recommendedName>
</protein>
<dbReference type="Pfam" id="PF00455">
    <property type="entry name" value="DeoRC"/>
    <property type="match status" value="1"/>
</dbReference>
<name>A0ABS0ZKH0_9STRE</name>
<dbReference type="Gene3D" id="3.40.50.1360">
    <property type="match status" value="1"/>
</dbReference>
<keyword evidence="3" id="KW-0805">Transcription regulation</keyword>
<evidence type="ECO:0000256" key="1">
    <source>
        <dbReference type="ARBA" id="ARBA00021390"/>
    </source>
</evidence>
<dbReference type="InterPro" id="IPR018356">
    <property type="entry name" value="Tscrpt_reg_HTH_DeoR_CS"/>
</dbReference>
<dbReference type="Pfam" id="PF08220">
    <property type="entry name" value="HTH_DeoR"/>
    <property type="match status" value="1"/>
</dbReference>
<dbReference type="InterPro" id="IPR036388">
    <property type="entry name" value="WH-like_DNA-bd_sf"/>
</dbReference>
<keyword evidence="5" id="KW-0804">Transcription</keyword>
<proteinExistence type="predicted"/>
<dbReference type="PROSITE" id="PS51000">
    <property type="entry name" value="HTH_DEOR_2"/>
    <property type="match status" value="1"/>
</dbReference>
<dbReference type="RefSeq" id="WP_199575674.1">
    <property type="nucleotide sequence ID" value="NZ_JAENBO010000003.1"/>
</dbReference>
<dbReference type="InterPro" id="IPR014036">
    <property type="entry name" value="DeoR-like_C"/>
</dbReference>
<feature type="domain" description="HTH deoR-type" evidence="7">
    <location>
        <begin position="3"/>
        <end position="58"/>
    </location>
</feature>
<dbReference type="Gene3D" id="1.10.10.10">
    <property type="entry name" value="Winged helix-like DNA-binding domain superfamily/Winged helix DNA-binding domain"/>
    <property type="match status" value="1"/>
</dbReference>
<evidence type="ECO:0000256" key="4">
    <source>
        <dbReference type="ARBA" id="ARBA00023125"/>
    </source>
</evidence>
<evidence type="ECO:0000313" key="8">
    <source>
        <dbReference type="EMBL" id="MBJ8326041.1"/>
    </source>
</evidence>
<dbReference type="SUPFAM" id="SSF100950">
    <property type="entry name" value="NagB/RpiA/CoA transferase-like"/>
    <property type="match status" value="1"/>
</dbReference>
<dbReference type="PANTHER" id="PTHR30363:SF4">
    <property type="entry name" value="GLYCEROL-3-PHOSPHATE REGULON REPRESSOR"/>
    <property type="match status" value="1"/>
</dbReference>
<dbReference type="InterPro" id="IPR050313">
    <property type="entry name" value="Carb_Metab_HTH_regulators"/>
</dbReference>
<dbReference type="PANTHER" id="PTHR30363">
    <property type="entry name" value="HTH-TYPE TRANSCRIPTIONAL REGULATOR SRLR-RELATED"/>
    <property type="match status" value="1"/>
</dbReference>
<evidence type="ECO:0000256" key="3">
    <source>
        <dbReference type="ARBA" id="ARBA00023015"/>
    </source>
</evidence>
<dbReference type="Proteomes" id="UP000653045">
    <property type="component" value="Unassembled WGS sequence"/>
</dbReference>